<dbReference type="InterPro" id="IPR011989">
    <property type="entry name" value="ARM-like"/>
</dbReference>
<dbReference type="Pfam" id="PF24714">
    <property type="entry name" value="TOR1L1_N"/>
    <property type="match status" value="1"/>
</dbReference>
<feature type="region of interest" description="Disordered" evidence="1">
    <location>
        <begin position="291"/>
        <end position="317"/>
    </location>
</feature>
<dbReference type="SUPFAM" id="SSF48371">
    <property type="entry name" value="ARM repeat"/>
    <property type="match status" value="1"/>
</dbReference>
<organism evidence="3 4">
    <name type="scientific">Platanthera guangdongensis</name>
    <dbReference type="NCBI Taxonomy" id="2320717"/>
    <lineage>
        <taxon>Eukaryota</taxon>
        <taxon>Viridiplantae</taxon>
        <taxon>Streptophyta</taxon>
        <taxon>Embryophyta</taxon>
        <taxon>Tracheophyta</taxon>
        <taxon>Spermatophyta</taxon>
        <taxon>Magnoliopsida</taxon>
        <taxon>Liliopsida</taxon>
        <taxon>Asparagales</taxon>
        <taxon>Orchidaceae</taxon>
        <taxon>Orchidoideae</taxon>
        <taxon>Orchideae</taxon>
        <taxon>Orchidinae</taxon>
        <taxon>Platanthera</taxon>
    </lineage>
</organism>
<comment type="caution">
    <text evidence="3">The sequence shown here is derived from an EMBL/GenBank/DDBJ whole genome shotgun (WGS) entry which is preliminary data.</text>
</comment>
<dbReference type="PANTHER" id="PTHR31355:SF8">
    <property type="entry name" value="TORTIFOLIA1-LIKE PROTEIN 3"/>
    <property type="match status" value="1"/>
</dbReference>
<dbReference type="EMBL" id="JBBWWR010000004">
    <property type="protein sequence ID" value="KAK8967694.1"/>
    <property type="molecule type" value="Genomic_DNA"/>
</dbReference>
<feature type="domain" description="TORTIFOLIA1/SINE1-2 N-terminal" evidence="2">
    <location>
        <begin position="14"/>
        <end position="291"/>
    </location>
</feature>
<proteinExistence type="predicted"/>
<protein>
    <submittedName>
        <fullName evidence="3">Microtubule-associated protein TORTIFOLIA1</fullName>
    </submittedName>
</protein>
<reference evidence="3 4" key="1">
    <citation type="journal article" date="2022" name="Nat. Plants">
        <title>Genomes of leafy and leafless Platanthera orchids illuminate the evolution of mycoheterotrophy.</title>
        <authorList>
            <person name="Li M.H."/>
            <person name="Liu K.W."/>
            <person name="Li Z."/>
            <person name="Lu H.C."/>
            <person name="Ye Q.L."/>
            <person name="Zhang D."/>
            <person name="Wang J.Y."/>
            <person name="Li Y.F."/>
            <person name="Zhong Z.M."/>
            <person name="Liu X."/>
            <person name="Yu X."/>
            <person name="Liu D.K."/>
            <person name="Tu X.D."/>
            <person name="Liu B."/>
            <person name="Hao Y."/>
            <person name="Liao X.Y."/>
            <person name="Jiang Y.T."/>
            <person name="Sun W.H."/>
            <person name="Chen J."/>
            <person name="Chen Y.Q."/>
            <person name="Ai Y."/>
            <person name="Zhai J.W."/>
            <person name="Wu S.S."/>
            <person name="Zhou Z."/>
            <person name="Hsiao Y.Y."/>
            <person name="Wu W.L."/>
            <person name="Chen Y.Y."/>
            <person name="Lin Y.F."/>
            <person name="Hsu J.L."/>
            <person name="Li C.Y."/>
            <person name="Wang Z.W."/>
            <person name="Zhao X."/>
            <person name="Zhong W.Y."/>
            <person name="Ma X.K."/>
            <person name="Ma L."/>
            <person name="Huang J."/>
            <person name="Chen G.Z."/>
            <person name="Huang M.Z."/>
            <person name="Huang L."/>
            <person name="Peng D.H."/>
            <person name="Luo Y.B."/>
            <person name="Zou S.Q."/>
            <person name="Chen S.P."/>
            <person name="Lan S."/>
            <person name="Tsai W.C."/>
            <person name="Van de Peer Y."/>
            <person name="Liu Z.J."/>
        </authorList>
    </citation>
    <scope>NUCLEOTIDE SEQUENCE [LARGE SCALE GENOMIC DNA]</scope>
    <source>
        <strain evidence="3">Lor288</strain>
    </source>
</reference>
<evidence type="ECO:0000256" key="1">
    <source>
        <dbReference type="SAM" id="MobiDB-lite"/>
    </source>
</evidence>
<evidence type="ECO:0000313" key="4">
    <source>
        <dbReference type="Proteomes" id="UP001412067"/>
    </source>
</evidence>
<dbReference type="InterPro" id="IPR033337">
    <property type="entry name" value="TORTIFOLIA1/SINE1-2"/>
</dbReference>
<dbReference type="InterPro" id="IPR057600">
    <property type="entry name" value="TORTIFOLIA1/SINE1-2_N"/>
</dbReference>
<accession>A0ABR2MU10</accession>
<dbReference type="Proteomes" id="UP001412067">
    <property type="component" value="Unassembled WGS sequence"/>
</dbReference>
<keyword evidence="4" id="KW-1185">Reference proteome</keyword>
<dbReference type="InterPro" id="IPR016024">
    <property type="entry name" value="ARM-type_fold"/>
</dbReference>
<sequence>MAKHRHQHQHQPEEMRKRVNHLMSKLSDRDTESMAFADLDSICRNITPDFVPTFVSIVGDTRISDKTPLRRHSLRLISLLAHSIPPSTLIPHLPRILSASLRRLRDPETVVRSALIDSVRSLAAAAPAEALVSSLLRPLVDTLFHEQEIHSQSASAFSLAAVLDEPNSSNAADIQSYLRCLVPRLVKLVRSPVFRAKPALLTLIGSVAGAGGAKDGGSLNALVLCLVEFLGSDEWPARKAAADSLIRLAAAESDSLRGFRVSCVASFEARRYDKVKIVRDSMNRMLEVWRKIPDEDQDTPPPLQSTSQPSSSQEESTIVLKCPATSINGSSTVHSSSPFIATKTILAARRKLPATSSTITAKTIGGRSHDLKSNSALSRKKIQGKNSKWEADSSRVVCEDNLAEGNGEEERVEENSRSRLEVRRVLFEKNCEDKMMNELKSRSQMAPIHENVNSEVTGEVRGGGDEVFGMRKDCDLSLIQMKLVQIENQQSTLLDLVQKLVASSQNGINSLEMRMHSLKIALDKISCDLDVSSRRLSNNDSAIKTCHRSPGTGFLCPKLWKRTEGRYASRFLSSAHDSGDRDCHEAFFKSSSSFSTLWSKQKFSPCGRFEDSCAELNPSSRGSEHFSSTMQRSATFDTGIKHLQDGYIKNHAPLEDLGSVYVDNGVRGNAGRTVLVGTGLEIAALPTTHSSDDPAPDFVSEALSHRIEV</sequence>
<feature type="compositionally biased region" description="Low complexity" evidence="1">
    <location>
        <begin position="304"/>
        <end position="317"/>
    </location>
</feature>
<dbReference type="Gene3D" id="1.25.10.10">
    <property type="entry name" value="Leucine-rich Repeat Variant"/>
    <property type="match status" value="1"/>
</dbReference>
<gene>
    <name evidence="3" type="primary">TOR1</name>
    <name evidence="3" type="ORF">KSP40_PGU007332</name>
</gene>
<evidence type="ECO:0000259" key="2">
    <source>
        <dbReference type="Pfam" id="PF24714"/>
    </source>
</evidence>
<name>A0ABR2MU10_9ASPA</name>
<dbReference type="PANTHER" id="PTHR31355">
    <property type="entry name" value="MICROTUBULE-ASSOCIATED PROTEIN TORTIFOLIA1"/>
    <property type="match status" value="1"/>
</dbReference>
<evidence type="ECO:0000313" key="3">
    <source>
        <dbReference type="EMBL" id="KAK8967694.1"/>
    </source>
</evidence>